<dbReference type="GO" id="GO:0008168">
    <property type="term" value="F:methyltransferase activity"/>
    <property type="evidence" value="ECO:0007669"/>
    <property type="project" value="UniProtKB-KW"/>
</dbReference>
<dbReference type="InterPro" id="IPR029063">
    <property type="entry name" value="SAM-dependent_MTases_sf"/>
</dbReference>
<comment type="function">
    <text evidence="4">S-adenosyl-L-methionine-dependent methyltransferase that specifically methylates the N(1) position of an adenine present in helix 65 in 25S rRNA.</text>
</comment>
<proteinExistence type="inferred from homology"/>
<dbReference type="SUPFAM" id="SSF53335">
    <property type="entry name" value="S-adenosyl-L-methionine-dependent methyltransferases"/>
    <property type="match status" value="1"/>
</dbReference>
<comment type="similarity">
    <text evidence="4">Belongs to the BMT2 family.</text>
</comment>
<organism evidence="5 6">
    <name type="scientific">Ceratocystis pirilliformis</name>
    <dbReference type="NCBI Taxonomy" id="259994"/>
    <lineage>
        <taxon>Eukaryota</taxon>
        <taxon>Fungi</taxon>
        <taxon>Dikarya</taxon>
        <taxon>Ascomycota</taxon>
        <taxon>Pezizomycotina</taxon>
        <taxon>Sordariomycetes</taxon>
        <taxon>Hypocreomycetidae</taxon>
        <taxon>Microascales</taxon>
        <taxon>Ceratocystidaceae</taxon>
        <taxon>Ceratocystis</taxon>
    </lineage>
</organism>
<gene>
    <name evidence="5" type="primary">BMT2</name>
    <name evidence="5" type="ORF">Cpir12675_003130</name>
</gene>
<evidence type="ECO:0000256" key="3">
    <source>
        <dbReference type="ARBA" id="ARBA00022691"/>
    </source>
</evidence>
<dbReference type="PANTHER" id="PTHR21008:SF1">
    <property type="entry name" value="25S RRNA (ADENINE(2142)-N(1))-METHYLTRANSFERASE"/>
    <property type="match status" value="1"/>
</dbReference>
<dbReference type="HAMAP" id="MF_03044">
    <property type="entry name" value="BMT2"/>
    <property type="match status" value="1"/>
</dbReference>
<dbReference type="GO" id="GO:0032259">
    <property type="term" value="P:methylation"/>
    <property type="evidence" value="ECO:0007669"/>
    <property type="project" value="UniProtKB-KW"/>
</dbReference>
<dbReference type="EC" id="2.1.1.-" evidence="4"/>
<feature type="binding site" evidence="4">
    <location>
        <position position="136"/>
    </location>
    <ligand>
        <name>S-adenosyl-L-methionine</name>
        <dbReference type="ChEBI" id="CHEBI:59789"/>
    </ligand>
</feature>
<comment type="caution">
    <text evidence="5">The sequence shown here is derived from an EMBL/GenBank/DDBJ whole genome shotgun (WGS) entry which is preliminary data.</text>
</comment>
<keyword evidence="1 4" id="KW-0489">Methyltransferase</keyword>
<evidence type="ECO:0000256" key="2">
    <source>
        <dbReference type="ARBA" id="ARBA00022679"/>
    </source>
</evidence>
<dbReference type="EMBL" id="JAWDJO010000069">
    <property type="protein sequence ID" value="KAL1895739.1"/>
    <property type="molecule type" value="Genomic_DNA"/>
</dbReference>
<keyword evidence="4" id="KW-0539">Nucleus</keyword>
<dbReference type="PANTHER" id="PTHR21008">
    <property type="entry name" value="S-ADENOSYLMETHIONINE SENSOR UPSTREAM OF MTORC1-RELATED"/>
    <property type="match status" value="1"/>
</dbReference>
<dbReference type="InterPro" id="IPR021867">
    <property type="entry name" value="Bmt2/SAMTOR"/>
</dbReference>
<evidence type="ECO:0000313" key="5">
    <source>
        <dbReference type="EMBL" id="KAL1895739.1"/>
    </source>
</evidence>
<evidence type="ECO:0000313" key="6">
    <source>
        <dbReference type="Proteomes" id="UP001583280"/>
    </source>
</evidence>
<comment type="subcellular location">
    <subcellularLocation>
        <location evidence="4">Nucleus</location>
        <location evidence="4">Nucleolus</location>
    </subcellularLocation>
</comment>
<dbReference type="Pfam" id="PF11968">
    <property type="entry name" value="Bmt2"/>
    <property type="match status" value="1"/>
</dbReference>
<sequence length="297" mass="33058">MAKSKKVRLSAGRPPVLKPLTASITRKASRTVINRHHQLEKARALAAKQGDKAKAAKIAAEIEALGGLDQYQKASLQGQRKDRGGDSSVVLLEWLGLNKKATKLQETSQLRMLEVGALSTKNSCSLSGYFDMVCIDLNSQEPGIKQQDFMERPLPSSNADRFDVLSLSLVVNYVPDAAVRGDMLRRVLSFLRQPSIDYETSLKGMLPALFLVLPRSCVDNSRYFTSERLAEIMTSLGFSMFREKKTNKLIYQLWQRASLASCPNAVFLKQELNPGVTRNNFSIVLNKPIVLNMPQNT</sequence>
<feature type="binding site" evidence="4">
    <location>
        <position position="116"/>
    </location>
    <ligand>
        <name>S-adenosyl-L-methionine</name>
        <dbReference type="ChEBI" id="CHEBI:59789"/>
    </ligand>
</feature>
<keyword evidence="2 4" id="KW-0808">Transferase</keyword>
<dbReference type="Proteomes" id="UP001583280">
    <property type="component" value="Unassembled WGS sequence"/>
</dbReference>
<keyword evidence="3 4" id="KW-0949">S-adenosyl-L-methionine</keyword>
<name>A0ABR3Z649_9PEZI</name>
<keyword evidence="6" id="KW-1185">Reference proteome</keyword>
<evidence type="ECO:0000256" key="4">
    <source>
        <dbReference type="HAMAP-Rule" id="MF_03044"/>
    </source>
</evidence>
<evidence type="ECO:0000256" key="1">
    <source>
        <dbReference type="ARBA" id="ARBA00022603"/>
    </source>
</evidence>
<protein>
    <recommendedName>
        <fullName evidence="4">25S rRNA adenine-N(1) methyltransferase</fullName>
        <ecNumber evidence="4">2.1.1.-</ecNumber>
    </recommendedName>
</protein>
<accession>A0ABR3Z649</accession>
<reference evidence="5 6" key="1">
    <citation type="journal article" date="2024" name="IMA Fungus">
        <title>IMA Genome - F19 : A genome assembly and annotation guide to empower mycologists, including annotated draft genome sequences of Ceratocystis pirilliformis, Diaporthe australafricana, Fusarium ophioides, Paecilomyces lecythidis, and Sporothrix stenoceras.</title>
        <authorList>
            <person name="Aylward J."/>
            <person name="Wilson A.M."/>
            <person name="Visagie C.M."/>
            <person name="Spraker J."/>
            <person name="Barnes I."/>
            <person name="Buitendag C."/>
            <person name="Ceriani C."/>
            <person name="Del Mar Angel L."/>
            <person name="du Plessis D."/>
            <person name="Fuchs T."/>
            <person name="Gasser K."/>
            <person name="Kramer D."/>
            <person name="Li W."/>
            <person name="Munsamy K."/>
            <person name="Piso A."/>
            <person name="Price J.L."/>
            <person name="Sonnekus B."/>
            <person name="Thomas C."/>
            <person name="van der Nest A."/>
            <person name="van Dijk A."/>
            <person name="van Heerden A."/>
            <person name="van Vuuren N."/>
            <person name="Yilmaz N."/>
            <person name="Duong T.A."/>
            <person name="van der Merwe N.A."/>
            <person name="Wingfield M.J."/>
            <person name="Wingfield B.D."/>
        </authorList>
    </citation>
    <scope>NUCLEOTIDE SEQUENCE [LARGE SCALE GENOMIC DNA]</scope>
    <source>
        <strain evidence="5 6">CMW 12675</strain>
    </source>
</reference>